<proteinExistence type="predicted"/>
<dbReference type="Proteomes" id="UP000265520">
    <property type="component" value="Unassembled WGS sequence"/>
</dbReference>
<protein>
    <submittedName>
        <fullName evidence="1">Uncharacterized protein</fullName>
    </submittedName>
</protein>
<keyword evidence="2" id="KW-1185">Reference proteome</keyword>
<sequence length="34" mass="3912">VTVFNEEIDERSGKTGLNDKRTGAFWRLEISDDL</sequence>
<dbReference type="EMBL" id="LXQA010962868">
    <property type="protein sequence ID" value="MCI78958.1"/>
    <property type="molecule type" value="Genomic_DNA"/>
</dbReference>
<gene>
    <name evidence="1" type="ORF">A2U01_0100229</name>
</gene>
<comment type="caution">
    <text evidence="1">The sequence shown here is derived from an EMBL/GenBank/DDBJ whole genome shotgun (WGS) entry which is preliminary data.</text>
</comment>
<feature type="non-terminal residue" evidence="1">
    <location>
        <position position="1"/>
    </location>
</feature>
<accession>A0A392USG2</accession>
<dbReference type="AlphaFoldDB" id="A0A392USG2"/>
<evidence type="ECO:0000313" key="2">
    <source>
        <dbReference type="Proteomes" id="UP000265520"/>
    </source>
</evidence>
<name>A0A392USG2_9FABA</name>
<reference evidence="1 2" key="1">
    <citation type="journal article" date="2018" name="Front. Plant Sci.">
        <title>Red Clover (Trifolium pratense) and Zigzag Clover (T. medium) - A Picture of Genomic Similarities and Differences.</title>
        <authorList>
            <person name="Dluhosova J."/>
            <person name="Istvanek J."/>
            <person name="Nedelnik J."/>
            <person name="Repkova J."/>
        </authorList>
    </citation>
    <scope>NUCLEOTIDE SEQUENCE [LARGE SCALE GENOMIC DNA]</scope>
    <source>
        <strain evidence="2">cv. 10/8</strain>
        <tissue evidence="1">Leaf</tissue>
    </source>
</reference>
<organism evidence="1 2">
    <name type="scientific">Trifolium medium</name>
    <dbReference type="NCBI Taxonomy" id="97028"/>
    <lineage>
        <taxon>Eukaryota</taxon>
        <taxon>Viridiplantae</taxon>
        <taxon>Streptophyta</taxon>
        <taxon>Embryophyta</taxon>
        <taxon>Tracheophyta</taxon>
        <taxon>Spermatophyta</taxon>
        <taxon>Magnoliopsida</taxon>
        <taxon>eudicotyledons</taxon>
        <taxon>Gunneridae</taxon>
        <taxon>Pentapetalae</taxon>
        <taxon>rosids</taxon>
        <taxon>fabids</taxon>
        <taxon>Fabales</taxon>
        <taxon>Fabaceae</taxon>
        <taxon>Papilionoideae</taxon>
        <taxon>50 kb inversion clade</taxon>
        <taxon>NPAAA clade</taxon>
        <taxon>Hologalegina</taxon>
        <taxon>IRL clade</taxon>
        <taxon>Trifolieae</taxon>
        <taxon>Trifolium</taxon>
    </lineage>
</organism>
<evidence type="ECO:0000313" key="1">
    <source>
        <dbReference type="EMBL" id="MCI78958.1"/>
    </source>
</evidence>